<gene>
    <name evidence="1" type="ORF">CDAR_250941</name>
</gene>
<dbReference type="EMBL" id="BPLQ01009812">
    <property type="protein sequence ID" value="GIY46738.1"/>
    <property type="molecule type" value="Genomic_DNA"/>
</dbReference>
<reference evidence="1 2" key="1">
    <citation type="submission" date="2021-06" db="EMBL/GenBank/DDBJ databases">
        <title>Caerostris darwini draft genome.</title>
        <authorList>
            <person name="Kono N."/>
            <person name="Arakawa K."/>
        </authorList>
    </citation>
    <scope>NUCLEOTIDE SEQUENCE [LARGE SCALE GENOMIC DNA]</scope>
</reference>
<sequence>MDVEGVGEVGPRQPRFQGQIMDSFSTGFCCCETYNGFRENHVGIIAAFSTIMLITSSRTHLNLGTRCQKYEDELS</sequence>
<name>A0AAV4TJD7_9ARAC</name>
<comment type="caution">
    <text evidence="1">The sequence shown here is derived from an EMBL/GenBank/DDBJ whole genome shotgun (WGS) entry which is preliminary data.</text>
</comment>
<evidence type="ECO:0000313" key="1">
    <source>
        <dbReference type="EMBL" id="GIY46738.1"/>
    </source>
</evidence>
<accession>A0AAV4TJD7</accession>
<proteinExistence type="predicted"/>
<dbReference type="Proteomes" id="UP001054837">
    <property type="component" value="Unassembled WGS sequence"/>
</dbReference>
<keyword evidence="2" id="KW-1185">Reference proteome</keyword>
<evidence type="ECO:0000313" key="2">
    <source>
        <dbReference type="Proteomes" id="UP001054837"/>
    </source>
</evidence>
<organism evidence="1 2">
    <name type="scientific">Caerostris darwini</name>
    <dbReference type="NCBI Taxonomy" id="1538125"/>
    <lineage>
        <taxon>Eukaryota</taxon>
        <taxon>Metazoa</taxon>
        <taxon>Ecdysozoa</taxon>
        <taxon>Arthropoda</taxon>
        <taxon>Chelicerata</taxon>
        <taxon>Arachnida</taxon>
        <taxon>Araneae</taxon>
        <taxon>Araneomorphae</taxon>
        <taxon>Entelegynae</taxon>
        <taxon>Araneoidea</taxon>
        <taxon>Araneidae</taxon>
        <taxon>Caerostris</taxon>
    </lineage>
</organism>
<dbReference type="AlphaFoldDB" id="A0AAV4TJD7"/>
<protein>
    <submittedName>
        <fullName evidence="1">Uncharacterized protein</fullName>
    </submittedName>
</protein>